<evidence type="ECO:0000313" key="2">
    <source>
        <dbReference type="WBParaSite" id="L893_g27209.t1"/>
    </source>
</evidence>
<name>A0A1I7ZKH5_9BILA</name>
<sequence>MPLLSSNMRGDRLSQIFVVAIIFAIITQPSAGTSLSDLYNKLQMKALSSSVMRDDPVPLANGLEPSLRSLSPHLKNLRGNYKLPIHGLDVVTNPPVTSQDVKPSQYAVAHIINRLSTVLLRI</sequence>
<reference evidence="2" key="1">
    <citation type="submission" date="2016-11" db="UniProtKB">
        <authorList>
            <consortium name="WormBaseParasite"/>
        </authorList>
    </citation>
    <scope>IDENTIFICATION</scope>
</reference>
<protein>
    <submittedName>
        <fullName evidence="2">Secreted protein</fullName>
    </submittedName>
</protein>
<evidence type="ECO:0000313" key="1">
    <source>
        <dbReference type="Proteomes" id="UP000095287"/>
    </source>
</evidence>
<dbReference type="AlphaFoldDB" id="A0A1I7ZKH5"/>
<organism evidence="1 2">
    <name type="scientific">Steinernema glaseri</name>
    <dbReference type="NCBI Taxonomy" id="37863"/>
    <lineage>
        <taxon>Eukaryota</taxon>
        <taxon>Metazoa</taxon>
        <taxon>Ecdysozoa</taxon>
        <taxon>Nematoda</taxon>
        <taxon>Chromadorea</taxon>
        <taxon>Rhabditida</taxon>
        <taxon>Tylenchina</taxon>
        <taxon>Panagrolaimomorpha</taxon>
        <taxon>Strongyloidoidea</taxon>
        <taxon>Steinernematidae</taxon>
        <taxon>Steinernema</taxon>
    </lineage>
</organism>
<accession>A0A1I7ZKH5</accession>
<dbReference type="WBParaSite" id="L893_g27209.t1">
    <property type="protein sequence ID" value="L893_g27209.t1"/>
    <property type="gene ID" value="L893_g27209"/>
</dbReference>
<dbReference type="Proteomes" id="UP000095287">
    <property type="component" value="Unplaced"/>
</dbReference>
<keyword evidence="1" id="KW-1185">Reference proteome</keyword>
<proteinExistence type="predicted"/>